<dbReference type="Proteomes" id="UP000323317">
    <property type="component" value="Unassembled WGS sequence"/>
</dbReference>
<name>A0A5D4K895_9BACI</name>
<dbReference type="Pfam" id="PF12639">
    <property type="entry name" value="Colicin-DNase"/>
    <property type="match status" value="1"/>
</dbReference>
<evidence type="ECO:0000313" key="1">
    <source>
        <dbReference type="EMBL" id="TYR73462.1"/>
    </source>
</evidence>
<reference evidence="1 2" key="1">
    <citation type="submission" date="2019-08" db="EMBL/GenBank/DDBJ databases">
        <title>Bacillus genomes from the desert of Cuatro Cienegas, Coahuila.</title>
        <authorList>
            <person name="Olmedo-Alvarez G."/>
        </authorList>
    </citation>
    <scope>NUCLEOTIDE SEQUENCE [LARGE SCALE GENOMIC DNA]</scope>
    <source>
        <strain evidence="1 2">CH40_1T</strain>
    </source>
</reference>
<organism evidence="1 2">
    <name type="scientific">Rossellomorea vietnamensis</name>
    <dbReference type="NCBI Taxonomy" id="218284"/>
    <lineage>
        <taxon>Bacteria</taxon>
        <taxon>Bacillati</taxon>
        <taxon>Bacillota</taxon>
        <taxon>Bacilli</taxon>
        <taxon>Bacillales</taxon>
        <taxon>Bacillaceae</taxon>
        <taxon>Rossellomorea</taxon>
    </lineage>
</organism>
<dbReference type="RefSeq" id="WP_148948289.1">
    <property type="nucleotide sequence ID" value="NZ_VTEH01000018.1"/>
</dbReference>
<dbReference type="AlphaFoldDB" id="A0A5D4K895"/>
<accession>A0A5D4K895</accession>
<keyword evidence="1" id="KW-0378">Hydrolase</keyword>
<protein>
    <submittedName>
        <fullName evidence="1">HNH endonuclease</fullName>
    </submittedName>
</protein>
<proteinExistence type="predicted"/>
<dbReference type="EMBL" id="VTEH01000018">
    <property type="protein sequence ID" value="TYR73462.1"/>
    <property type="molecule type" value="Genomic_DNA"/>
</dbReference>
<sequence length="126" mass="13862">MPGRVREKYLFIGSFNDRDNVPVPLSLESQFGVVLAEDVYLATDEIHFSIANDTLYQSIQTDPDLADKLGLTSSEVAGLKFGHTPDGFVWHHAEQPGVLQLVDEDLHQNTGHTGGRDIWGGGSDNR</sequence>
<dbReference type="GO" id="GO:0004519">
    <property type="term" value="F:endonuclease activity"/>
    <property type="evidence" value="ECO:0007669"/>
    <property type="project" value="UniProtKB-KW"/>
</dbReference>
<comment type="caution">
    <text evidence="1">The sequence shown here is derived from an EMBL/GenBank/DDBJ whole genome shotgun (WGS) entry which is preliminary data.</text>
</comment>
<keyword evidence="1" id="KW-0255">Endonuclease</keyword>
<evidence type="ECO:0000313" key="2">
    <source>
        <dbReference type="Proteomes" id="UP000323317"/>
    </source>
</evidence>
<gene>
    <name evidence="1" type="ORF">FZC79_18650</name>
</gene>
<keyword evidence="1" id="KW-0540">Nuclease</keyword>